<dbReference type="GO" id="GO:0005737">
    <property type="term" value="C:cytoplasm"/>
    <property type="evidence" value="ECO:0007669"/>
    <property type="project" value="UniProtKB-SubCell"/>
</dbReference>
<keyword evidence="3" id="KW-0963">Cytoplasm</keyword>
<keyword evidence="5" id="KW-0547">Nucleotide-binding</keyword>
<dbReference type="Pfam" id="PF01820">
    <property type="entry name" value="Dala_Dala_lig_N"/>
    <property type="match status" value="1"/>
</dbReference>
<evidence type="ECO:0000256" key="5">
    <source>
        <dbReference type="ARBA" id="ARBA00022741"/>
    </source>
</evidence>
<keyword evidence="6" id="KW-0067">ATP-binding</keyword>
<dbReference type="HAMAP" id="MF_00047">
    <property type="entry name" value="Dala_Dala_lig"/>
    <property type="match status" value="1"/>
</dbReference>
<dbReference type="InterPro" id="IPR011127">
    <property type="entry name" value="Dala_Dala_lig_N"/>
</dbReference>
<dbReference type="EC" id="6.3.2.4" evidence="11"/>
<keyword evidence="8" id="KW-0573">Peptidoglycan synthesis</keyword>
<evidence type="ECO:0000313" key="11">
    <source>
        <dbReference type="EMBL" id="VAX14727.1"/>
    </source>
</evidence>
<dbReference type="GO" id="GO:0005524">
    <property type="term" value="F:ATP binding"/>
    <property type="evidence" value="ECO:0007669"/>
    <property type="project" value="UniProtKB-KW"/>
</dbReference>
<sequence length="322" mass="34723">MVERETLDRLKTMKVGVLMGGISNEREVSLKSGAAALSALKRQGINAVGIDAGRDLLEKAAGEGIDIAFIALHGRYGEDGCAQGALELADIMYTGSGVQASAVAMSKTSTKKMLKAFEIATPDYQVFEKRSFNEKKMALSIHAPAVVKPANGGSSINVSVCVKDEEIAPAIASAFESDDEALVERFIDGALLAVGIVGQTVLPAIEIETKNGFYDYSSKYTPGATIYHIPARLKEEVLKEAQAITMKVHRELNCRGFSRSELIVDKQGKAWFIELNTIPGLTKTSLLPKAAEAAGISFDELVLTILEETIKDEKTQKRKNRA</sequence>
<evidence type="ECO:0000256" key="6">
    <source>
        <dbReference type="ARBA" id="ARBA00022840"/>
    </source>
</evidence>
<accession>A0A3B1CD52</accession>
<dbReference type="PROSITE" id="PS50975">
    <property type="entry name" value="ATP_GRASP"/>
    <property type="match status" value="1"/>
</dbReference>
<protein>
    <submittedName>
        <fullName evidence="11">D-alanine--D-alanine ligase</fullName>
        <ecNumber evidence="11">6.3.2.4</ecNumber>
    </submittedName>
</protein>
<comment type="similarity">
    <text evidence="2">Belongs to the D-alanine--D-alanine ligase family.</text>
</comment>
<evidence type="ECO:0000256" key="1">
    <source>
        <dbReference type="ARBA" id="ARBA00004496"/>
    </source>
</evidence>
<dbReference type="PIRSF" id="PIRSF039102">
    <property type="entry name" value="Ddl/VanB"/>
    <property type="match status" value="1"/>
</dbReference>
<organism evidence="11">
    <name type="scientific">hydrothermal vent metagenome</name>
    <dbReference type="NCBI Taxonomy" id="652676"/>
    <lineage>
        <taxon>unclassified sequences</taxon>
        <taxon>metagenomes</taxon>
        <taxon>ecological metagenomes</taxon>
    </lineage>
</organism>
<dbReference type="InterPro" id="IPR011095">
    <property type="entry name" value="Dala_Dala_lig_C"/>
</dbReference>
<dbReference type="SUPFAM" id="SSF56059">
    <property type="entry name" value="Glutathione synthetase ATP-binding domain-like"/>
    <property type="match status" value="1"/>
</dbReference>
<dbReference type="GO" id="GO:0071555">
    <property type="term" value="P:cell wall organization"/>
    <property type="evidence" value="ECO:0007669"/>
    <property type="project" value="UniProtKB-KW"/>
</dbReference>
<dbReference type="SUPFAM" id="SSF52440">
    <property type="entry name" value="PreATP-grasp domain"/>
    <property type="match status" value="1"/>
</dbReference>
<dbReference type="NCBIfam" id="TIGR01205">
    <property type="entry name" value="D_ala_D_alaTIGR"/>
    <property type="match status" value="1"/>
</dbReference>
<comment type="subcellular location">
    <subcellularLocation>
        <location evidence="1">Cytoplasm</location>
    </subcellularLocation>
</comment>
<dbReference type="Pfam" id="PF07478">
    <property type="entry name" value="Dala_Dala_lig_C"/>
    <property type="match status" value="1"/>
</dbReference>
<gene>
    <name evidence="11" type="ORF">MNBD_NITROSPINAE04-1706</name>
</gene>
<name>A0A3B1CD52_9ZZZZ</name>
<evidence type="ECO:0000256" key="3">
    <source>
        <dbReference type="ARBA" id="ARBA00022490"/>
    </source>
</evidence>
<dbReference type="GO" id="GO:0046872">
    <property type="term" value="F:metal ion binding"/>
    <property type="evidence" value="ECO:0007669"/>
    <property type="project" value="InterPro"/>
</dbReference>
<dbReference type="PROSITE" id="PS00843">
    <property type="entry name" value="DALA_DALA_LIGASE_1"/>
    <property type="match status" value="1"/>
</dbReference>
<evidence type="ECO:0000259" key="10">
    <source>
        <dbReference type="PROSITE" id="PS50975"/>
    </source>
</evidence>
<dbReference type="Gene3D" id="3.40.50.20">
    <property type="match status" value="1"/>
</dbReference>
<dbReference type="PROSITE" id="PS00844">
    <property type="entry name" value="DALA_DALA_LIGASE_2"/>
    <property type="match status" value="1"/>
</dbReference>
<feature type="domain" description="ATP-grasp" evidence="10">
    <location>
        <begin position="111"/>
        <end position="307"/>
    </location>
</feature>
<evidence type="ECO:0000256" key="7">
    <source>
        <dbReference type="ARBA" id="ARBA00022960"/>
    </source>
</evidence>
<evidence type="ECO:0000256" key="2">
    <source>
        <dbReference type="ARBA" id="ARBA00010871"/>
    </source>
</evidence>
<dbReference type="PANTHER" id="PTHR23132:SF23">
    <property type="entry name" value="D-ALANINE--D-ALANINE LIGASE B"/>
    <property type="match status" value="1"/>
</dbReference>
<keyword evidence="4 11" id="KW-0436">Ligase</keyword>
<dbReference type="GO" id="GO:0009252">
    <property type="term" value="P:peptidoglycan biosynthetic process"/>
    <property type="evidence" value="ECO:0007669"/>
    <property type="project" value="UniProtKB-KW"/>
</dbReference>
<dbReference type="InterPro" id="IPR011761">
    <property type="entry name" value="ATP-grasp"/>
</dbReference>
<dbReference type="NCBIfam" id="NF002378">
    <property type="entry name" value="PRK01372.1"/>
    <property type="match status" value="1"/>
</dbReference>
<reference evidence="11" key="1">
    <citation type="submission" date="2018-06" db="EMBL/GenBank/DDBJ databases">
        <authorList>
            <person name="Zhirakovskaya E."/>
        </authorList>
    </citation>
    <scope>NUCLEOTIDE SEQUENCE</scope>
</reference>
<dbReference type="GO" id="GO:0008360">
    <property type="term" value="P:regulation of cell shape"/>
    <property type="evidence" value="ECO:0007669"/>
    <property type="project" value="UniProtKB-KW"/>
</dbReference>
<dbReference type="InterPro" id="IPR000291">
    <property type="entry name" value="D-Ala_lig_Van_CS"/>
</dbReference>
<dbReference type="Gene3D" id="3.30.1490.20">
    <property type="entry name" value="ATP-grasp fold, A domain"/>
    <property type="match status" value="1"/>
</dbReference>
<dbReference type="PANTHER" id="PTHR23132">
    <property type="entry name" value="D-ALANINE--D-ALANINE LIGASE"/>
    <property type="match status" value="1"/>
</dbReference>
<evidence type="ECO:0000256" key="8">
    <source>
        <dbReference type="ARBA" id="ARBA00022984"/>
    </source>
</evidence>
<keyword evidence="7" id="KW-0133">Cell shape</keyword>
<proteinExistence type="inferred from homology"/>
<keyword evidence="9" id="KW-0961">Cell wall biogenesis/degradation</keyword>
<dbReference type="InterPro" id="IPR013815">
    <property type="entry name" value="ATP_grasp_subdomain_1"/>
</dbReference>
<evidence type="ECO:0000256" key="4">
    <source>
        <dbReference type="ARBA" id="ARBA00022598"/>
    </source>
</evidence>
<dbReference type="InterPro" id="IPR005905">
    <property type="entry name" value="D_ala_D_ala"/>
</dbReference>
<dbReference type="EMBL" id="UOGA01000006">
    <property type="protein sequence ID" value="VAX14727.1"/>
    <property type="molecule type" value="Genomic_DNA"/>
</dbReference>
<dbReference type="InterPro" id="IPR016185">
    <property type="entry name" value="PreATP-grasp_dom_sf"/>
</dbReference>
<dbReference type="Gene3D" id="3.30.470.20">
    <property type="entry name" value="ATP-grasp fold, B domain"/>
    <property type="match status" value="1"/>
</dbReference>
<dbReference type="AlphaFoldDB" id="A0A3B1CD52"/>
<evidence type="ECO:0000256" key="9">
    <source>
        <dbReference type="ARBA" id="ARBA00023316"/>
    </source>
</evidence>
<dbReference type="GO" id="GO:0008716">
    <property type="term" value="F:D-alanine-D-alanine ligase activity"/>
    <property type="evidence" value="ECO:0007669"/>
    <property type="project" value="UniProtKB-EC"/>
</dbReference>